<dbReference type="Gene3D" id="3.40.50.150">
    <property type="entry name" value="Vaccinia Virus protein VP39"/>
    <property type="match status" value="2"/>
</dbReference>
<organism evidence="8 9">
    <name type="scientific">Psittacicella hinzii</name>
    <dbReference type="NCBI Taxonomy" id="2028575"/>
    <lineage>
        <taxon>Bacteria</taxon>
        <taxon>Pseudomonadati</taxon>
        <taxon>Pseudomonadota</taxon>
        <taxon>Gammaproteobacteria</taxon>
        <taxon>Pasteurellales</taxon>
        <taxon>Psittacicellaceae</taxon>
        <taxon>Psittacicella</taxon>
    </lineage>
</organism>
<protein>
    <submittedName>
        <fullName evidence="8">Uncharacterized protein</fullName>
    </submittedName>
</protein>
<evidence type="ECO:0000256" key="4">
    <source>
        <dbReference type="ARBA" id="ARBA00022679"/>
    </source>
</evidence>
<sequence length="475" mass="53011">MSKLNKIIQRNQAYFQQGEGTLLLGAVDTDLIDEFIELLPAEHKLGIYTKEVYTFFQASQLLKRQGFKIWANLVKEKSSALSKGTEFSLPENLEVNELESLTQAYPLKEKAVYFAYGVDLDVSQTKVNNISEANSDLAHSLTSLPVKIGKAKVNFKQPLTQLLRLTQATNLVVFWPKTKEEFLNLIEEIEAACQNLGLDGENLNVFFIGTNDSGIKTIESLLDNPVRQLDNVARSRLFYAKANLQVSAKLKEKSKHSCFALESGEIVSLPGVFSSDNLDVGTKLLLSTYDDLQAEHNQHLLQLSRTYNKDLNLEVTNPNLNFLDYASGAGVIAQYVANLLQKQIPNPQVNHNWDLIEVYAPALVSSSLNLQNLTARVNFNLQAASAIEQAINNGLEAVFYREIVSNPPFHQGNEVTFKITEDLIAQARKRLHPHGALRLVANNGLPYLPILQQHFNKVKVIAQANGFTVYLAKIS</sequence>
<accession>A0A3A1Y9X7</accession>
<keyword evidence="2" id="KW-0698">rRNA processing</keyword>
<dbReference type="Pfam" id="PF05175">
    <property type="entry name" value="MTS"/>
    <property type="match status" value="1"/>
</dbReference>
<gene>
    <name evidence="8" type="ORF">CKF54_03855</name>
</gene>
<dbReference type="AlphaFoldDB" id="A0A3A1Y9X7"/>
<evidence type="ECO:0000259" key="6">
    <source>
        <dbReference type="Pfam" id="PF05175"/>
    </source>
</evidence>
<evidence type="ECO:0000256" key="2">
    <source>
        <dbReference type="ARBA" id="ARBA00022552"/>
    </source>
</evidence>
<evidence type="ECO:0000259" key="7">
    <source>
        <dbReference type="Pfam" id="PF08468"/>
    </source>
</evidence>
<dbReference type="PANTHER" id="PTHR47816">
    <property type="entry name" value="RIBOSOMAL RNA SMALL SUBUNIT METHYLTRANSFERASE C"/>
    <property type="match status" value="1"/>
</dbReference>
<keyword evidence="5" id="KW-0949">S-adenosyl-L-methionine</keyword>
<dbReference type="EMBL" id="NRHC01000040">
    <property type="protein sequence ID" value="RIY32944.1"/>
    <property type="molecule type" value="Genomic_DNA"/>
</dbReference>
<dbReference type="InterPro" id="IPR046977">
    <property type="entry name" value="RsmC/RlmG"/>
</dbReference>
<dbReference type="GO" id="GO:0008990">
    <property type="term" value="F:rRNA (guanine-N2-)-methyltransferase activity"/>
    <property type="evidence" value="ECO:0007669"/>
    <property type="project" value="InterPro"/>
</dbReference>
<keyword evidence="1" id="KW-0963">Cytoplasm</keyword>
<dbReference type="RefSeq" id="WP_119524966.1">
    <property type="nucleotide sequence ID" value="NZ_NRHC01000040.1"/>
</dbReference>
<dbReference type="InterPro" id="IPR007848">
    <property type="entry name" value="Small_mtfrase_dom"/>
</dbReference>
<dbReference type="InterPro" id="IPR029063">
    <property type="entry name" value="SAM-dependent_MTases_sf"/>
</dbReference>
<dbReference type="Pfam" id="PF08468">
    <property type="entry name" value="MTS_N"/>
    <property type="match status" value="1"/>
</dbReference>
<name>A0A3A1Y9X7_9GAMM</name>
<dbReference type="PANTHER" id="PTHR47816:SF4">
    <property type="entry name" value="RIBOSOMAL RNA SMALL SUBUNIT METHYLTRANSFERASE C"/>
    <property type="match status" value="1"/>
</dbReference>
<comment type="caution">
    <text evidence="8">The sequence shown here is derived from an EMBL/GenBank/DDBJ whole genome shotgun (WGS) entry which is preliminary data.</text>
</comment>
<evidence type="ECO:0000256" key="1">
    <source>
        <dbReference type="ARBA" id="ARBA00022490"/>
    </source>
</evidence>
<evidence type="ECO:0000313" key="8">
    <source>
        <dbReference type="EMBL" id="RIY32944.1"/>
    </source>
</evidence>
<feature type="domain" description="Methyltransferase small" evidence="6">
    <location>
        <begin position="319"/>
        <end position="470"/>
    </location>
</feature>
<feature type="domain" description="Methyltransferase small N-terminal" evidence="7">
    <location>
        <begin position="138"/>
        <end position="247"/>
    </location>
</feature>
<evidence type="ECO:0000313" key="9">
    <source>
        <dbReference type="Proteomes" id="UP000265691"/>
    </source>
</evidence>
<dbReference type="SUPFAM" id="SSF53335">
    <property type="entry name" value="S-adenosyl-L-methionine-dependent methyltransferases"/>
    <property type="match status" value="1"/>
</dbReference>
<keyword evidence="3" id="KW-0489">Methyltransferase</keyword>
<dbReference type="Proteomes" id="UP000265691">
    <property type="component" value="Unassembled WGS sequence"/>
</dbReference>
<evidence type="ECO:0000256" key="5">
    <source>
        <dbReference type="ARBA" id="ARBA00022691"/>
    </source>
</evidence>
<keyword evidence="9" id="KW-1185">Reference proteome</keyword>
<keyword evidence="4" id="KW-0808">Transferase</keyword>
<proteinExistence type="predicted"/>
<dbReference type="OrthoDB" id="9816072at2"/>
<evidence type="ECO:0000256" key="3">
    <source>
        <dbReference type="ARBA" id="ARBA00022603"/>
    </source>
</evidence>
<dbReference type="InterPro" id="IPR013675">
    <property type="entry name" value="Mtase_sm_N"/>
</dbReference>
<reference evidence="8 9" key="1">
    <citation type="submission" date="2017-08" db="EMBL/GenBank/DDBJ databases">
        <title>Reclassification of Bisgaard taxon 37 and 44.</title>
        <authorList>
            <person name="Christensen H."/>
        </authorList>
    </citation>
    <scope>NUCLEOTIDE SEQUENCE [LARGE SCALE GENOMIC DNA]</scope>
    <source>
        <strain evidence="8 9">B96_3</strain>
    </source>
</reference>